<dbReference type="PANTHER" id="PTHR32268:SF11">
    <property type="entry name" value="HOMOSERINE O-ACETYLTRANSFERASE"/>
    <property type="match status" value="1"/>
</dbReference>
<dbReference type="SUPFAM" id="SSF53474">
    <property type="entry name" value="alpha/beta-Hydrolases"/>
    <property type="match status" value="1"/>
</dbReference>
<evidence type="ECO:0000259" key="4">
    <source>
        <dbReference type="Pfam" id="PF00561"/>
    </source>
</evidence>
<dbReference type="InterPro" id="IPR000073">
    <property type="entry name" value="AB_hydrolase_1"/>
</dbReference>
<feature type="domain" description="AB hydrolase-1" evidence="4">
    <location>
        <begin position="68"/>
        <end position="327"/>
    </location>
</feature>
<dbReference type="Proteomes" id="UP000217311">
    <property type="component" value="Chromosome"/>
</dbReference>
<gene>
    <name evidence="5" type="ORF">CA606_12545</name>
</gene>
<dbReference type="AlphaFoldDB" id="A0A290MLZ0"/>
<dbReference type="Pfam" id="PF00561">
    <property type="entry name" value="Abhydrolase_1"/>
    <property type="match status" value="1"/>
</dbReference>
<dbReference type="PANTHER" id="PTHR32268">
    <property type="entry name" value="HOMOSERINE O-ACETYLTRANSFERASE"/>
    <property type="match status" value="1"/>
</dbReference>
<feature type="active site" description="Nucleophile" evidence="2">
    <location>
        <position position="159"/>
    </location>
</feature>
<dbReference type="GO" id="GO:0009092">
    <property type="term" value="P:homoserine metabolic process"/>
    <property type="evidence" value="ECO:0007669"/>
    <property type="project" value="TreeGrafter"/>
</dbReference>
<keyword evidence="3" id="KW-0732">Signal</keyword>
<dbReference type="NCBIfam" id="NF005071">
    <property type="entry name" value="PRK06489.1"/>
    <property type="match status" value="1"/>
</dbReference>
<evidence type="ECO:0000313" key="6">
    <source>
        <dbReference type="Proteomes" id="UP000217311"/>
    </source>
</evidence>
<accession>A0A290MLZ0</accession>
<keyword evidence="1" id="KW-0808">Transferase</keyword>
<dbReference type="InterPro" id="IPR029058">
    <property type="entry name" value="AB_hydrolase_fold"/>
</dbReference>
<sequence length="354" mass="38654">MTRTILAVLTLALFLPFSALAADWPTKTGDFIARDVAFKSGETLAEVRMHYTTLGTPRRNAKGEIENAVMVLHGTGGSGRNFLVPIFADELYGPGQPLDLATTYVILPDNIGHGGSSKPSDGLRMAFPRYDYDDMVALQHRLLVEGLGVKRLKLILGTSMGCMHAFVWGEAYPGFAERLAPFACNAAPLAGRNRMWRKMALDAIRADPAWMGGNYTTQPLAGLRTVTNLLILAGANPLAQQAQYPTREATEKALEQSFNARIGAIDANDALYYIDASRNYDPSPALEKITVPVLWINSADDFINPPELGLAEQLVKRMPKARFVLIPASTETRGHGTHTAAKFWKADLARLLAQ</sequence>
<feature type="active site" evidence="2">
    <location>
        <position position="335"/>
    </location>
</feature>
<evidence type="ECO:0000256" key="3">
    <source>
        <dbReference type="SAM" id="SignalP"/>
    </source>
</evidence>
<dbReference type="Gene3D" id="3.40.50.1820">
    <property type="entry name" value="alpha/beta hydrolase"/>
    <property type="match status" value="1"/>
</dbReference>
<feature type="active site" evidence="2">
    <location>
        <position position="301"/>
    </location>
</feature>
<reference evidence="6" key="1">
    <citation type="submission" date="2017-09" db="EMBL/GenBank/DDBJ databases">
        <title>Genome evolution observed in wild isolates of Caulobacter crescentus.</title>
        <authorList>
            <person name="Ely B."/>
            <person name="Wilson K."/>
            <person name="Scott D."/>
        </authorList>
    </citation>
    <scope>NUCLEOTIDE SEQUENCE [LARGE SCALE GENOMIC DNA]</scope>
    <source>
        <strain evidence="6">CB13b1a</strain>
    </source>
</reference>
<dbReference type="PIRSF" id="PIRSF000443">
    <property type="entry name" value="Homoser_Ac_trans"/>
    <property type="match status" value="1"/>
</dbReference>
<dbReference type="RefSeq" id="WP_096052474.1">
    <property type="nucleotide sequence ID" value="NZ_CP023315.3"/>
</dbReference>
<dbReference type="GO" id="GO:0009086">
    <property type="term" value="P:methionine biosynthetic process"/>
    <property type="evidence" value="ECO:0007669"/>
    <property type="project" value="TreeGrafter"/>
</dbReference>
<dbReference type="EMBL" id="CP023315">
    <property type="protein sequence ID" value="ATC33087.1"/>
    <property type="molecule type" value="Genomic_DNA"/>
</dbReference>
<proteinExistence type="predicted"/>
<feature type="signal peptide" evidence="3">
    <location>
        <begin position="1"/>
        <end position="21"/>
    </location>
</feature>
<dbReference type="GO" id="GO:0004414">
    <property type="term" value="F:homoserine O-acetyltransferase activity"/>
    <property type="evidence" value="ECO:0007669"/>
    <property type="project" value="TreeGrafter"/>
</dbReference>
<evidence type="ECO:0000313" key="5">
    <source>
        <dbReference type="EMBL" id="ATC33087.1"/>
    </source>
</evidence>
<protein>
    <recommendedName>
        <fullName evidence="4">AB hydrolase-1 domain-containing protein</fullName>
    </recommendedName>
</protein>
<evidence type="ECO:0000256" key="1">
    <source>
        <dbReference type="ARBA" id="ARBA00022679"/>
    </source>
</evidence>
<organism evidence="5 6">
    <name type="scientific">Caulobacter vibrioides</name>
    <name type="common">Caulobacter crescentus</name>
    <dbReference type="NCBI Taxonomy" id="155892"/>
    <lineage>
        <taxon>Bacteria</taxon>
        <taxon>Pseudomonadati</taxon>
        <taxon>Pseudomonadota</taxon>
        <taxon>Alphaproteobacteria</taxon>
        <taxon>Caulobacterales</taxon>
        <taxon>Caulobacteraceae</taxon>
        <taxon>Caulobacter</taxon>
    </lineage>
</organism>
<dbReference type="InterPro" id="IPR008220">
    <property type="entry name" value="HAT_MetX-like"/>
</dbReference>
<feature type="chain" id="PRO_5012312839" description="AB hydrolase-1 domain-containing protein" evidence="3">
    <location>
        <begin position="22"/>
        <end position="354"/>
    </location>
</feature>
<name>A0A290MLZ0_CAUVI</name>
<evidence type="ECO:0000256" key="2">
    <source>
        <dbReference type="PIRSR" id="PIRSR000443-1"/>
    </source>
</evidence>